<evidence type="ECO:0000313" key="1">
    <source>
        <dbReference type="EMBL" id="EFA12651.1"/>
    </source>
</evidence>
<name>D7EJC5_TRICA</name>
<organism evidence="1 2">
    <name type="scientific">Tribolium castaneum</name>
    <name type="common">Red flour beetle</name>
    <dbReference type="NCBI Taxonomy" id="7070"/>
    <lineage>
        <taxon>Eukaryota</taxon>
        <taxon>Metazoa</taxon>
        <taxon>Ecdysozoa</taxon>
        <taxon>Arthropoda</taxon>
        <taxon>Hexapoda</taxon>
        <taxon>Insecta</taxon>
        <taxon>Pterygota</taxon>
        <taxon>Neoptera</taxon>
        <taxon>Endopterygota</taxon>
        <taxon>Coleoptera</taxon>
        <taxon>Polyphaga</taxon>
        <taxon>Cucujiformia</taxon>
        <taxon>Tenebrionidae</taxon>
        <taxon>Tenebrionidae incertae sedis</taxon>
        <taxon>Tribolium</taxon>
    </lineage>
</organism>
<dbReference type="EMBL" id="KQ971409">
    <property type="protein sequence ID" value="EFA12651.1"/>
    <property type="molecule type" value="Genomic_DNA"/>
</dbReference>
<reference evidence="1 2" key="1">
    <citation type="journal article" date="2008" name="Nature">
        <title>The genome of the model beetle and pest Tribolium castaneum.</title>
        <authorList>
            <consortium name="Tribolium Genome Sequencing Consortium"/>
            <person name="Richards S."/>
            <person name="Gibbs R.A."/>
            <person name="Weinstock G.M."/>
            <person name="Brown S.J."/>
            <person name="Denell R."/>
            <person name="Beeman R.W."/>
            <person name="Gibbs R."/>
            <person name="Beeman R.W."/>
            <person name="Brown S.J."/>
            <person name="Bucher G."/>
            <person name="Friedrich M."/>
            <person name="Grimmelikhuijzen C.J."/>
            <person name="Klingler M."/>
            <person name="Lorenzen M."/>
            <person name="Richards S."/>
            <person name="Roth S."/>
            <person name="Schroder R."/>
            <person name="Tautz D."/>
            <person name="Zdobnov E.M."/>
            <person name="Muzny D."/>
            <person name="Gibbs R.A."/>
            <person name="Weinstock G.M."/>
            <person name="Attaway T."/>
            <person name="Bell S."/>
            <person name="Buhay C.J."/>
            <person name="Chandrabose M.N."/>
            <person name="Chavez D."/>
            <person name="Clerk-Blankenburg K.P."/>
            <person name="Cree A."/>
            <person name="Dao M."/>
            <person name="Davis C."/>
            <person name="Chacko J."/>
            <person name="Dinh H."/>
            <person name="Dugan-Rocha S."/>
            <person name="Fowler G."/>
            <person name="Garner T.T."/>
            <person name="Garnes J."/>
            <person name="Gnirke A."/>
            <person name="Hawes A."/>
            <person name="Hernandez J."/>
            <person name="Hines S."/>
            <person name="Holder M."/>
            <person name="Hume J."/>
            <person name="Jhangiani S.N."/>
            <person name="Joshi V."/>
            <person name="Khan Z.M."/>
            <person name="Jackson L."/>
            <person name="Kovar C."/>
            <person name="Kowis A."/>
            <person name="Lee S."/>
            <person name="Lewis L.R."/>
            <person name="Margolis J."/>
            <person name="Morgan M."/>
            <person name="Nazareth L.V."/>
            <person name="Nguyen N."/>
            <person name="Okwuonu G."/>
            <person name="Parker D."/>
            <person name="Richards S."/>
            <person name="Ruiz S.J."/>
            <person name="Santibanez J."/>
            <person name="Savard J."/>
            <person name="Scherer S.E."/>
            <person name="Schneider B."/>
            <person name="Sodergren E."/>
            <person name="Tautz D."/>
            <person name="Vattahil S."/>
            <person name="Villasana D."/>
            <person name="White C.S."/>
            <person name="Wright R."/>
            <person name="Park Y."/>
            <person name="Beeman R.W."/>
            <person name="Lord J."/>
            <person name="Oppert B."/>
            <person name="Lorenzen M."/>
            <person name="Brown S."/>
            <person name="Wang L."/>
            <person name="Savard J."/>
            <person name="Tautz D."/>
            <person name="Richards S."/>
            <person name="Weinstock G."/>
            <person name="Gibbs R.A."/>
            <person name="Liu Y."/>
            <person name="Worley K."/>
            <person name="Weinstock G."/>
            <person name="Elsik C.G."/>
            <person name="Reese J.T."/>
            <person name="Elhaik E."/>
            <person name="Landan G."/>
            <person name="Graur D."/>
            <person name="Arensburger P."/>
            <person name="Atkinson P."/>
            <person name="Beeman R.W."/>
            <person name="Beidler J."/>
            <person name="Brown S.J."/>
            <person name="Demuth J.P."/>
            <person name="Drury D.W."/>
            <person name="Du Y.Z."/>
            <person name="Fujiwara H."/>
            <person name="Lorenzen M."/>
            <person name="Maselli V."/>
            <person name="Osanai M."/>
            <person name="Park Y."/>
            <person name="Robertson H.M."/>
            <person name="Tu Z."/>
            <person name="Wang J.J."/>
            <person name="Wang S."/>
            <person name="Richards S."/>
            <person name="Song H."/>
            <person name="Zhang L."/>
            <person name="Sodergren E."/>
            <person name="Werner D."/>
            <person name="Stanke M."/>
            <person name="Morgenstern B."/>
            <person name="Solovyev V."/>
            <person name="Kosarev P."/>
            <person name="Brown G."/>
            <person name="Chen H.C."/>
            <person name="Ermolaeva O."/>
            <person name="Hlavina W."/>
            <person name="Kapustin Y."/>
            <person name="Kiryutin B."/>
            <person name="Kitts P."/>
            <person name="Maglott D."/>
            <person name="Pruitt K."/>
            <person name="Sapojnikov V."/>
            <person name="Souvorov A."/>
            <person name="Mackey A.J."/>
            <person name="Waterhouse R.M."/>
            <person name="Wyder S."/>
            <person name="Zdobnov E.M."/>
            <person name="Zdobnov E.M."/>
            <person name="Wyder S."/>
            <person name="Kriventseva E.V."/>
            <person name="Kadowaki T."/>
            <person name="Bork P."/>
            <person name="Aranda M."/>
            <person name="Bao R."/>
            <person name="Beermann A."/>
            <person name="Berns N."/>
            <person name="Bolognesi R."/>
            <person name="Bonneton F."/>
            <person name="Bopp D."/>
            <person name="Brown S.J."/>
            <person name="Bucher G."/>
            <person name="Butts T."/>
            <person name="Chaumot A."/>
            <person name="Denell R.E."/>
            <person name="Ferrier D.E."/>
            <person name="Friedrich M."/>
            <person name="Gordon C.M."/>
            <person name="Jindra M."/>
            <person name="Klingler M."/>
            <person name="Lan Q."/>
            <person name="Lattorff H.M."/>
            <person name="Laudet V."/>
            <person name="von Levetsow C."/>
            <person name="Liu Z."/>
            <person name="Lutz R."/>
            <person name="Lynch J.A."/>
            <person name="da Fonseca R.N."/>
            <person name="Posnien N."/>
            <person name="Reuter R."/>
            <person name="Roth S."/>
            <person name="Savard J."/>
            <person name="Schinko J.B."/>
            <person name="Schmitt C."/>
            <person name="Schoppmeier M."/>
            <person name="Schroder R."/>
            <person name="Shippy T.D."/>
            <person name="Simonnet F."/>
            <person name="Marques-Souza H."/>
            <person name="Tautz D."/>
            <person name="Tomoyasu Y."/>
            <person name="Trauner J."/>
            <person name="Van der Zee M."/>
            <person name="Vervoort M."/>
            <person name="Wittkopp N."/>
            <person name="Wimmer E.A."/>
            <person name="Yang X."/>
            <person name="Jones A.K."/>
            <person name="Sattelle D.B."/>
            <person name="Ebert P.R."/>
            <person name="Nelson D."/>
            <person name="Scott J.G."/>
            <person name="Beeman R.W."/>
            <person name="Muthukrishnan S."/>
            <person name="Kramer K.J."/>
            <person name="Arakane Y."/>
            <person name="Beeman R.W."/>
            <person name="Zhu Q."/>
            <person name="Hogenkamp D."/>
            <person name="Dixit R."/>
            <person name="Oppert B."/>
            <person name="Jiang H."/>
            <person name="Zou Z."/>
            <person name="Marshall J."/>
            <person name="Elpidina E."/>
            <person name="Vinokurov K."/>
            <person name="Oppert C."/>
            <person name="Zou Z."/>
            <person name="Evans J."/>
            <person name="Lu Z."/>
            <person name="Zhao P."/>
            <person name="Sumathipala N."/>
            <person name="Altincicek B."/>
            <person name="Vilcinskas A."/>
            <person name="Williams M."/>
            <person name="Hultmark D."/>
            <person name="Hetru C."/>
            <person name="Jiang H."/>
            <person name="Grimmelikhuijzen C.J."/>
            <person name="Hauser F."/>
            <person name="Cazzamali G."/>
            <person name="Williamson M."/>
            <person name="Park Y."/>
            <person name="Li B."/>
            <person name="Tanaka Y."/>
            <person name="Predel R."/>
            <person name="Neupert S."/>
            <person name="Schachtner J."/>
            <person name="Verleyen P."/>
            <person name="Raible F."/>
            <person name="Bork P."/>
            <person name="Friedrich M."/>
            <person name="Walden K.K."/>
            <person name="Robertson H.M."/>
            <person name="Angeli S."/>
            <person name="Foret S."/>
            <person name="Bucher G."/>
            <person name="Schuetz S."/>
            <person name="Maleszka R."/>
            <person name="Wimmer E.A."/>
            <person name="Beeman R.W."/>
            <person name="Lorenzen M."/>
            <person name="Tomoyasu Y."/>
            <person name="Miller S.C."/>
            <person name="Grossmann D."/>
            <person name="Bucher G."/>
        </authorList>
    </citation>
    <scope>NUCLEOTIDE SEQUENCE [LARGE SCALE GENOMIC DNA]</scope>
    <source>
        <strain evidence="1 2">Georgia GA2</strain>
    </source>
</reference>
<evidence type="ECO:0000313" key="2">
    <source>
        <dbReference type="Proteomes" id="UP000007266"/>
    </source>
</evidence>
<dbReference type="AlphaFoldDB" id="D7EJC5"/>
<dbReference type="InParanoid" id="D7EJC5"/>
<protein>
    <submittedName>
        <fullName evidence="1">Uncharacterized protein</fullName>
    </submittedName>
</protein>
<gene>
    <name evidence="1" type="primary">GLEAN_16252</name>
    <name evidence="1" type="ORF">TcasGA2_TC016252</name>
</gene>
<dbReference type="HOGENOM" id="CLU_1130355_0_0_1"/>
<keyword evidence="2" id="KW-1185">Reference proteome</keyword>
<proteinExistence type="predicted"/>
<sequence length="246" mass="29190">MLRHYAKKNLYIEEATIDNQTCKCKAKNFKNDNYYFRNKPGYLDEKSNITCGDVLGENYPFCENYKLCVEDQCRCAWGYEEPACTKSVLLKKHNMFYALYKKKKTELNTNIENVPLTKITVEDKENQVTETNILEESLILKKTNTSIGRNDFENTVIDKIKCEQIKEEFSGHYILAHLIVMEYLMDERFPFEINAEENIQIVTKNQRHKLEQQLKYVEKLHEFDKIVQSCLQVKNYSDCPTFGWYF</sequence>
<reference evidence="1 2" key="2">
    <citation type="journal article" date="2010" name="Nucleic Acids Res.">
        <title>BeetleBase in 2010: revisions to provide comprehensive genomic information for Tribolium castaneum.</title>
        <authorList>
            <person name="Kim H.S."/>
            <person name="Murphy T."/>
            <person name="Xia J."/>
            <person name="Caragea D."/>
            <person name="Park Y."/>
            <person name="Beeman R.W."/>
            <person name="Lorenzen M.D."/>
            <person name="Butcher S."/>
            <person name="Manak J.R."/>
            <person name="Brown S.J."/>
        </authorList>
    </citation>
    <scope>NUCLEOTIDE SEQUENCE [LARGE SCALE GENOMIC DNA]</scope>
    <source>
        <strain evidence="1 2">Georgia GA2</strain>
    </source>
</reference>
<dbReference type="Proteomes" id="UP000007266">
    <property type="component" value="Unassembled WGS sequence"/>
</dbReference>
<accession>D7EJC5</accession>